<dbReference type="GeneID" id="6071834"/>
<evidence type="ECO:0000313" key="3">
    <source>
        <dbReference type="Proteomes" id="UP000001194"/>
    </source>
</evidence>
<dbReference type="HOGENOM" id="CLU_1204954_0_0_1"/>
<dbReference type="KEGG" id="lbc:LACBIDRAFT_323096"/>
<dbReference type="AlphaFoldDB" id="B0CW42"/>
<proteinExistence type="predicted"/>
<sequence length="230" mass="26230">MPSETGGQLVVPEVDRYNRHVKMWAVGWRTSASCHFTRWPKRTGTTGLNGFAFTQPLPRQGVDALSSERAPKVRIPARNSLTCIIPAYISTPAAIQLNTVAKRNRQWALLTRKALLLFIFFAADVIAFHVLYGHWRRGAWDANGSRGRMKVRSWSYIKHSVTRSPIFAPRSYLEGSLLVHGARYTFGRDHLDSGYKKVEVAFRVAVCPYSLYTNNDEWLKCPQFTEFHTL</sequence>
<organism evidence="3">
    <name type="scientific">Laccaria bicolor (strain S238N-H82 / ATCC MYA-4686)</name>
    <name type="common">Bicoloured deceiver</name>
    <name type="synonym">Laccaria laccata var. bicolor</name>
    <dbReference type="NCBI Taxonomy" id="486041"/>
    <lineage>
        <taxon>Eukaryota</taxon>
        <taxon>Fungi</taxon>
        <taxon>Dikarya</taxon>
        <taxon>Basidiomycota</taxon>
        <taxon>Agaricomycotina</taxon>
        <taxon>Agaricomycetes</taxon>
        <taxon>Agaricomycetidae</taxon>
        <taxon>Agaricales</taxon>
        <taxon>Agaricineae</taxon>
        <taxon>Hydnangiaceae</taxon>
        <taxon>Laccaria</taxon>
    </lineage>
</organism>
<dbReference type="RefSeq" id="XP_001876349.1">
    <property type="nucleotide sequence ID" value="XM_001876314.1"/>
</dbReference>
<dbReference type="InParanoid" id="B0CW42"/>
<feature type="transmembrane region" description="Helical" evidence="1">
    <location>
        <begin position="114"/>
        <end position="135"/>
    </location>
</feature>
<keyword evidence="1" id="KW-0472">Membrane</keyword>
<evidence type="ECO:0000313" key="2">
    <source>
        <dbReference type="EMBL" id="EDR13851.1"/>
    </source>
</evidence>
<gene>
    <name evidence="2" type="ORF">LACBIDRAFT_323096</name>
</gene>
<reference evidence="2 3" key="1">
    <citation type="journal article" date="2008" name="Nature">
        <title>The genome of Laccaria bicolor provides insights into mycorrhizal symbiosis.</title>
        <authorList>
            <person name="Martin F."/>
            <person name="Aerts A."/>
            <person name="Ahren D."/>
            <person name="Brun A."/>
            <person name="Danchin E.G.J."/>
            <person name="Duchaussoy F."/>
            <person name="Gibon J."/>
            <person name="Kohler A."/>
            <person name="Lindquist E."/>
            <person name="Pereda V."/>
            <person name="Salamov A."/>
            <person name="Shapiro H.J."/>
            <person name="Wuyts J."/>
            <person name="Blaudez D."/>
            <person name="Buee M."/>
            <person name="Brokstein P."/>
            <person name="Canbaeck B."/>
            <person name="Cohen D."/>
            <person name="Courty P.E."/>
            <person name="Coutinho P.M."/>
            <person name="Delaruelle C."/>
            <person name="Detter J.C."/>
            <person name="Deveau A."/>
            <person name="DiFazio S."/>
            <person name="Duplessis S."/>
            <person name="Fraissinet-Tachet L."/>
            <person name="Lucic E."/>
            <person name="Frey-Klett P."/>
            <person name="Fourrey C."/>
            <person name="Feussner I."/>
            <person name="Gay G."/>
            <person name="Grimwood J."/>
            <person name="Hoegger P.J."/>
            <person name="Jain P."/>
            <person name="Kilaru S."/>
            <person name="Labbe J."/>
            <person name="Lin Y.C."/>
            <person name="Legue V."/>
            <person name="Le Tacon F."/>
            <person name="Marmeisse R."/>
            <person name="Melayah D."/>
            <person name="Montanini B."/>
            <person name="Muratet M."/>
            <person name="Nehls U."/>
            <person name="Niculita-Hirzel H."/>
            <person name="Oudot-Le Secq M.P."/>
            <person name="Peter M."/>
            <person name="Quesneville H."/>
            <person name="Rajashekar B."/>
            <person name="Reich M."/>
            <person name="Rouhier N."/>
            <person name="Schmutz J."/>
            <person name="Yin T."/>
            <person name="Chalot M."/>
            <person name="Henrissat B."/>
            <person name="Kuees U."/>
            <person name="Lucas S."/>
            <person name="Van de Peer Y."/>
            <person name="Podila G.K."/>
            <person name="Polle A."/>
            <person name="Pukkila P.J."/>
            <person name="Richardson P.M."/>
            <person name="Rouze P."/>
            <person name="Sanders I.R."/>
            <person name="Stajich J.E."/>
            <person name="Tunlid A."/>
            <person name="Tuskan G."/>
            <person name="Grigoriev I.V."/>
        </authorList>
    </citation>
    <scope>NUCLEOTIDE SEQUENCE [LARGE SCALE GENOMIC DNA]</scope>
    <source>
        <strain evidence="3">S238N-H82 / ATCC MYA-4686</strain>
    </source>
</reference>
<keyword evidence="1" id="KW-0812">Transmembrane</keyword>
<evidence type="ECO:0000256" key="1">
    <source>
        <dbReference type="SAM" id="Phobius"/>
    </source>
</evidence>
<dbReference type="EMBL" id="DS547093">
    <property type="protein sequence ID" value="EDR13851.1"/>
    <property type="molecule type" value="Genomic_DNA"/>
</dbReference>
<keyword evidence="3" id="KW-1185">Reference proteome</keyword>
<dbReference type="Proteomes" id="UP000001194">
    <property type="component" value="Unassembled WGS sequence"/>
</dbReference>
<name>B0CW42_LACBS</name>
<protein>
    <submittedName>
        <fullName evidence="2">Predicted protein</fullName>
    </submittedName>
</protein>
<keyword evidence="1" id="KW-1133">Transmembrane helix</keyword>
<accession>B0CW42</accession>